<gene>
    <name evidence="11" type="ORF">SAMN05660710_01433</name>
</gene>
<dbReference type="RefSeq" id="WP_090741761.1">
    <property type="nucleotide sequence ID" value="NZ_FMVT01000004.1"/>
</dbReference>
<dbReference type="PROSITE" id="PS50972">
    <property type="entry name" value="PTERIN_BINDING"/>
    <property type="match status" value="1"/>
</dbReference>
<dbReference type="UniPathway" id="UPA00077">
    <property type="reaction ID" value="UER00156"/>
</dbReference>
<dbReference type="GO" id="GO:0004156">
    <property type="term" value="F:dihydropteroate synthase activity"/>
    <property type="evidence" value="ECO:0007669"/>
    <property type="project" value="UniProtKB-EC"/>
</dbReference>
<keyword evidence="6 9" id="KW-0479">Metal-binding</keyword>
<dbReference type="PANTHER" id="PTHR20941:SF1">
    <property type="entry name" value="FOLIC ACID SYNTHESIS PROTEIN FOL1"/>
    <property type="match status" value="1"/>
</dbReference>
<dbReference type="PROSITE" id="PS00792">
    <property type="entry name" value="DHPS_1"/>
    <property type="match status" value="1"/>
</dbReference>
<evidence type="ECO:0000256" key="2">
    <source>
        <dbReference type="ARBA" id="ARBA00001946"/>
    </source>
</evidence>
<sequence length="329" mass="34315">MSAQVYYRPIPSGEGGRWQLAGGWSRFSELERLCRGEPPRRVTDAPPEVIAALTAPRPPLMGLSLDAPRIMGIVNATPDSFSDGGAYDPAAQARQLAAAGADILDIGGESTRPGAAEVPVPEELDRILPAIRAGAALLPVSVDTRKAAVAGPALEAGAGLVNDVSGFDFDPALPALVAAAGVPVCLMHAQGLPATMQDDPRYDDVLLDVYDALEARIRRADAAGIPRARIVIDPGIGFGKTEAHNLAILRRISLYHGLGCAILLGVSRKRFIGSIGGAPAPADRAAGTLALSLMAVMQGVQVHRVHDVAAHVQALRLWQAVAKNEKAEG</sequence>
<evidence type="ECO:0000259" key="10">
    <source>
        <dbReference type="PROSITE" id="PS50972"/>
    </source>
</evidence>
<dbReference type="STRING" id="336292.SAMN05660710_01433"/>
<comment type="similarity">
    <text evidence="9">Belongs to the DHPS family.</text>
</comment>
<evidence type="ECO:0000256" key="4">
    <source>
        <dbReference type="ARBA" id="ARBA00012458"/>
    </source>
</evidence>
<dbReference type="GO" id="GO:0046656">
    <property type="term" value="P:folic acid biosynthetic process"/>
    <property type="evidence" value="ECO:0007669"/>
    <property type="project" value="UniProtKB-KW"/>
</dbReference>
<comment type="pathway">
    <text evidence="3 9">Cofactor biosynthesis; tetrahydrofolate biosynthesis; 7,8-dihydrofolate from 2-amino-4-hydroxy-6-hydroxymethyl-7,8-dihydropteridine diphosphate and 4-aminobenzoate: step 1/2.</text>
</comment>
<evidence type="ECO:0000256" key="1">
    <source>
        <dbReference type="ARBA" id="ARBA00000012"/>
    </source>
</evidence>
<dbReference type="GO" id="GO:0046872">
    <property type="term" value="F:metal ion binding"/>
    <property type="evidence" value="ECO:0007669"/>
    <property type="project" value="UniProtKB-KW"/>
</dbReference>
<feature type="domain" description="Pterin-binding" evidence="10">
    <location>
        <begin position="68"/>
        <end position="316"/>
    </location>
</feature>
<evidence type="ECO:0000313" key="12">
    <source>
        <dbReference type="Proteomes" id="UP000199502"/>
    </source>
</evidence>
<accession>A0A1G5FK27</accession>
<dbReference type="AlphaFoldDB" id="A0A1G5FK27"/>
<dbReference type="EC" id="2.5.1.15" evidence="4 9"/>
<dbReference type="GO" id="GO:0046654">
    <property type="term" value="P:tetrahydrofolate biosynthetic process"/>
    <property type="evidence" value="ECO:0007669"/>
    <property type="project" value="UniProtKB-UniPathway"/>
</dbReference>
<keyword evidence="8 9" id="KW-0289">Folate biosynthesis</keyword>
<dbReference type="OrthoDB" id="9811744at2"/>
<dbReference type="PROSITE" id="PS00793">
    <property type="entry name" value="DHPS_2"/>
    <property type="match status" value="1"/>
</dbReference>
<comment type="cofactor">
    <cofactor evidence="2 9">
        <name>Mg(2+)</name>
        <dbReference type="ChEBI" id="CHEBI:18420"/>
    </cofactor>
</comment>
<dbReference type="Proteomes" id="UP000199502">
    <property type="component" value="Unassembled WGS sequence"/>
</dbReference>
<dbReference type="SUPFAM" id="SSF51717">
    <property type="entry name" value="Dihydropteroate synthetase-like"/>
    <property type="match status" value="1"/>
</dbReference>
<evidence type="ECO:0000256" key="8">
    <source>
        <dbReference type="ARBA" id="ARBA00022909"/>
    </source>
</evidence>
<dbReference type="Pfam" id="PF00809">
    <property type="entry name" value="Pterin_bind"/>
    <property type="match status" value="1"/>
</dbReference>
<dbReference type="Gene3D" id="3.20.20.20">
    <property type="entry name" value="Dihydropteroate synthase-like"/>
    <property type="match status" value="1"/>
</dbReference>
<dbReference type="InterPro" id="IPR006390">
    <property type="entry name" value="DHP_synth_dom"/>
</dbReference>
<dbReference type="InterPro" id="IPR011005">
    <property type="entry name" value="Dihydropteroate_synth-like_sf"/>
</dbReference>
<evidence type="ECO:0000256" key="6">
    <source>
        <dbReference type="ARBA" id="ARBA00022723"/>
    </source>
</evidence>
<dbReference type="InterPro" id="IPR000489">
    <property type="entry name" value="Pterin-binding_dom"/>
</dbReference>
<dbReference type="EMBL" id="FMVT01000004">
    <property type="protein sequence ID" value="SCY39200.1"/>
    <property type="molecule type" value="Genomic_DNA"/>
</dbReference>
<dbReference type="NCBIfam" id="TIGR01496">
    <property type="entry name" value="DHPS"/>
    <property type="match status" value="1"/>
</dbReference>
<evidence type="ECO:0000256" key="5">
    <source>
        <dbReference type="ARBA" id="ARBA00022679"/>
    </source>
</evidence>
<comment type="catalytic activity">
    <reaction evidence="1">
        <text>(7,8-dihydropterin-6-yl)methyl diphosphate + 4-aminobenzoate = 7,8-dihydropteroate + diphosphate</text>
        <dbReference type="Rhea" id="RHEA:19949"/>
        <dbReference type="ChEBI" id="CHEBI:17836"/>
        <dbReference type="ChEBI" id="CHEBI:17839"/>
        <dbReference type="ChEBI" id="CHEBI:33019"/>
        <dbReference type="ChEBI" id="CHEBI:72950"/>
        <dbReference type="EC" id="2.5.1.15"/>
    </reaction>
</comment>
<reference evidence="11 12" key="1">
    <citation type="submission" date="2016-10" db="EMBL/GenBank/DDBJ databases">
        <authorList>
            <person name="de Groot N.N."/>
        </authorList>
    </citation>
    <scope>NUCLEOTIDE SEQUENCE [LARGE SCALE GENOMIC DNA]</scope>
    <source>
        <strain evidence="11 12">CGMCC 1.8925</strain>
    </source>
</reference>
<keyword evidence="5 9" id="KW-0808">Transferase</keyword>
<name>A0A1G5FK27_9RHOB</name>
<organism evidence="11 12">
    <name type="scientific">Paracoccus tibetensis</name>
    <dbReference type="NCBI Taxonomy" id="336292"/>
    <lineage>
        <taxon>Bacteria</taxon>
        <taxon>Pseudomonadati</taxon>
        <taxon>Pseudomonadota</taxon>
        <taxon>Alphaproteobacteria</taxon>
        <taxon>Rhodobacterales</taxon>
        <taxon>Paracoccaceae</taxon>
        <taxon>Paracoccus</taxon>
    </lineage>
</organism>
<comment type="function">
    <text evidence="9">Catalyzes the condensation of para-aminobenzoate (pABA) with 6-hydroxymethyl-7,8-dihydropterin diphosphate (DHPt-PP) to form 7,8-dihydropteroate (H2Pte), the immediate precursor of folate derivatives.</text>
</comment>
<evidence type="ECO:0000256" key="7">
    <source>
        <dbReference type="ARBA" id="ARBA00022842"/>
    </source>
</evidence>
<dbReference type="InterPro" id="IPR045031">
    <property type="entry name" value="DHP_synth-like"/>
</dbReference>
<keyword evidence="12" id="KW-1185">Reference proteome</keyword>
<proteinExistence type="inferred from homology"/>
<evidence type="ECO:0000313" key="11">
    <source>
        <dbReference type="EMBL" id="SCY39200.1"/>
    </source>
</evidence>
<protein>
    <recommendedName>
        <fullName evidence="4 9">Dihydropteroate synthase</fullName>
        <shortName evidence="9">DHPS</shortName>
        <ecNumber evidence="4 9">2.5.1.15</ecNumber>
    </recommendedName>
    <alternativeName>
        <fullName evidence="9">Dihydropteroate pyrophosphorylase</fullName>
    </alternativeName>
</protein>
<keyword evidence="7 9" id="KW-0460">Magnesium</keyword>
<dbReference type="CDD" id="cd00739">
    <property type="entry name" value="DHPS"/>
    <property type="match status" value="1"/>
</dbReference>
<evidence type="ECO:0000256" key="9">
    <source>
        <dbReference type="RuleBase" id="RU361205"/>
    </source>
</evidence>
<dbReference type="PANTHER" id="PTHR20941">
    <property type="entry name" value="FOLATE SYNTHESIS PROTEINS"/>
    <property type="match status" value="1"/>
</dbReference>
<evidence type="ECO:0000256" key="3">
    <source>
        <dbReference type="ARBA" id="ARBA00004763"/>
    </source>
</evidence>
<dbReference type="GO" id="GO:0005829">
    <property type="term" value="C:cytosol"/>
    <property type="evidence" value="ECO:0007669"/>
    <property type="project" value="TreeGrafter"/>
</dbReference>